<evidence type="ECO:0000313" key="3">
    <source>
        <dbReference type="Proteomes" id="UP001497444"/>
    </source>
</evidence>
<evidence type="ECO:0000256" key="1">
    <source>
        <dbReference type="SAM" id="MobiDB-lite"/>
    </source>
</evidence>
<dbReference type="Proteomes" id="UP001497444">
    <property type="component" value="Chromosome 4"/>
</dbReference>
<feature type="compositionally biased region" description="Basic and acidic residues" evidence="1">
    <location>
        <begin position="203"/>
        <end position="223"/>
    </location>
</feature>
<feature type="region of interest" description="Disordered" evidence="1">
    <location>
        <begin position="446"/>
        <end position="469"/>
    </location>
</feature>
<protein>
    <submittedName>
        <fullName evidence="2">Uncharacterized protein</fullName>
    </submittedName>
</protein>
<reference evidence="2" key="1">
    <citation type="submission" date="2024-02" db="EMBL/GenBank/DDBJ databases">
        <authorList>
            <consortium name="ELIXIR-Norway"/>
            <consortium name="Elixir Norway"/>
        </authorList>
    </citation>
    <scope>NUCLEOTIDE SEQUENCE</scope>
</reference>
<feature type="compositionally biased region" description="Polar residues" evidence="1">
    <location>
        <begin position="349"/>
        <end position="360"/>
    </location>
</feature>
<feature type="region of interest" description="Disordered" evidence="1">
    <location>
        <begin position="1"/>
        <end position="41"/>
    </location>
</feature>
<proteinExistence type="predicted"/>
<dbReference type="PANTHER" id="PTHR34281">
    <property type="entry name" value="PROTEIN EARLY FLOWERING 3"/>
    <property type="match status" value="1"/>
</dbReference>
<evidence type="ECO:0000313" key="2">
    <source>
        <dbReference type="EMBL" id="CAK9272050.1"/>
    </source>
</evidence>
<dbReference type="PANTHER" id="PTHR34281:SF2">
    <property type="entry name" value="PROTEIN EARLY FLOWERING 3"/>
    <property type="match status" value="1"/>
</dbReference>
<feature type="compositionally biased region" description="Basic and acidic residues" evidence="1">
    <location>
        <begin position="332"/>
        <end position="347"/>
    </location>
</feature>
<sequence length="725" mass="79332">MKAPIDAKVDGSKQQQQQAGPALFPRLHVAETKRMGPRAPPRNKMALYEQFTIPVKRFSSSPVPPLSATQNAFNNPPMSPALVPGLPPQVQDGSYDGRYSYVPCYLNPMGSAIPYMPSLNVGHRAGPDQASLNGTSSSTVVDGDTELQCVPLVAGSSVPMPGPKSGKKGKLDDDFAVPTYSTATQGSSQKRSTSSGPQSQEAASREHRPTWRRWDSGKEKRFNTEAPGGSDQPQVHKAVTNSDDVSSEQTGCLSEQTGIVSEQNGGLSEHNCGLTWHTSSVTASVDDRDVRERVIDQTDADLDVSLQESDMLERDRDAAEQLQPSLTSPCSRAEEAERLRGQSEHNRYSIGNSENVSGEVSEQVGRGCSGNESESSMLDYVPVENTTPLDVMSAIGQQEFWRVRKTILRQQKMFSVQVYELHRLMEVQRQLAMCPDLTLEANDDVVEEQEQEDQQQVPESAPVTPLQPHVPELPAKCIEDNGIKKCKNNQPVIMERPQLKYPLLLPHQQQSFLPGQLWQAAPFAANEWGAQMGPPYMYFPYPPPYPPAYGFHPLMHPDMVMCEQNGGMWYAQLPPWQQPTFPHDSGALGPAPAWYTAPCVPAMESAQQRVTVGLSHQGHPPVQVESVGGSSQMHGFIPYGTQCSGQSHKPTQNRDDGWAKGFLMRTLKWGHDGNVSDPLPLFPVVPVPNSSPEGGAIKAVPQAALATPELTAGILLSIQQERQQL</sequence>
<gene>
    <name evidence="2" type="ORF">CSSPJE1EN1_LOCUS17528</name>
</gene>
<dbReference type="EMBL" id="OZ020099">
    <property type="protein sequence ID" value="CAK9272050.1"/>
    <property type="molecule type" value="Genomic_DNA"/>
</dbReference>
<feature type="compositionally biased region" description="Polar residues" evidence="1">
    <location>
        <begin position="239"/>
        <end position="253"/>
    </location>
</feature>
<dbReference type="InterPro" id="IPR039319">
    <property type="entry name" value="ELF3-like"/>
</dbReference>
<keyword evidence="3" id="KW-1185">Reference proteome</keyword>
<organism evidence="2 3">
    <name type="scientific">Sphagnum jensenii</name>
    <dbReference type="NCBI Taxonomy" id="128206"/>
    <lineage>
        <taxon>Eukaryota</taxon>
        <taxon>Viridiplantae</taxon>
        <taxon>Streptophyta</taxon>
        <taxon>Embryophyta</taxon>
        <taxon>Bryophyta</taxon>
        <taxon>Sphagnophytina</taxon>
        <taxon>Sphagnopsida</taxon>
        <taxon>Sphagnales</taxon>
        <taxon>Sphagnaceae</taxon>
        <taxon>Sphagnum</taxon>
    </lineage>
</organism>
<accession>A0ABP0X339</accession>
<feature type="region of interest" description="Disordered" evidence="1">
    <location>
        <begin position="153"/>
        <end position="253"/>
    </location>
</feature>
<feature type="compositionally biased region" description="Polar residues" evidence="1">
    <location>
        <begin position="179"/>
        <end position="202"/>
    </location>
</feature>
<feature type="region of interest" description="Disordered" evidence="1">
    <location>
        <begin position="306"/>
        <end position="374"/>
    </location>
</feature>
<name>A0ABP0X339_9BRYO</name>
<feature type="compositionally biased region" description="Basic and acidic residues" evidence="1">
    <location>
        <begin position="1"/>
        <end position="11"/>
    </location>
</feature>